<feature type="non-terminal residue" evidence="1">
    <location>
        <position position="1"/>
    </location>
</feature>
<organism evidence="1">
    <name type="scientific">Tanacetum cinerariifolium</name>
    <name type="common">Dalmatian daisy</name>
    <name type="synonym">Chrysanthemum cinerariifolium</name>
    <dbReference type="NCBI Taxonomy" id="118510"/>
    <lineage>
        <taxon>Eukaryota</taxon>
        <taxon>Viridiplantae</taxon>
        <taxon>Streptophyta</taxon>
        <taxon>Embryophyta</taxon>
        <taxon>Tracheophyta</taxon>
        <taxon>Spermatophyta</taxon>
        <taxon>Magnoliopsida</taxon>
        <taxon>eudicotyledons</taxon>
        <taxon>Gunneridae</taxon>
        <taxon>Pentapetalae</taxon>
        <taxon>asterids</taxon>
        <taxon>campanulids</taxon>
        <taxon>Asterales</taxon>
        <taxon>Asteraceae</taxon>
        <taxon>Asteroideae</taxon>
        <taxon>Anthemideae</taxon>
        <taxon>Anthemidinae</taxon>
        <taxon>Tanacetum</taxon>
    </lineage>
</organism>
<name>A0A699XHE2_TANCI</name>
<dbReference type="AlphaFoldDB" id="A0A699XHE2"/>
<proteinExistence type="predicted"/>
<dbReference type="EMBL" id="BKCJ011861850">
    <property type="protein sequence ID" value="GFD59169.1"/>
    <property type="molecule type" value="Genomic_DNA"/>
</dbReference>
<evidence type="ECO:0000313" key="1">
    <source>
        <dbReference type="EMBL" id="GFD59169.1"/>
    </source>
</evidence>
<reference evidence="1" key="1">
    <citation type="journal article" date="2019" name="Sci. Rep.">
        <title>Draft genome of Tanacetum cinerariifolium, the natural source of mosquito coil.</title>
        <authorList>
            <person name="Yamashiro T."/>
            <person name="Shiraishi A."/>
            <person name="Satake H."/>
            <person name="Nakayama K."/>
        </authorList>
    </citation>
    <scope>NUCLEOTIDE SEQUENCE</scope>
</reference>
<accession>A0A699XHE2</accession>
<protein>
    <submittedName>
        <fullName evidence="1">Uncharacterized protein</fullName>
    </submittedName>
</protein>
<gene>
    <name evidence="1" type="ORF">Tci_931138</name>
</gene>
<comment type="caution">
    <text evidence="1">The sequence shown here is derived from an EMBL/GenBank/DDBJ whole genome shotgun (WGS) entry which is preliminary data.</text>
</comment>
<feature type="non-terminal residue" evidence="1">
    <location>
        <position position="83"/>
    </location>
</feature>
<sequence>EGWRKAYSLAVAAGAVKLAKVLDMKARDGDGSNAVVLNDLVLSALSAASSDGTSTVTLEGQSVLANGLPPNIGNCASTNAVYA</sequence>